<comment type="subcellular location">
    <subcellularLocation>
        <location evidence="1">Cell membrane</location>
        <topology evidence="1">Multi-pass membrane protein</topology>
    </subcellularLocation>
</comment>
<keyword evidence="3" id="KW-1003">Cell membrane</keyword>
<feature type="transmembrane region" description="Helical" evidence="7">
    <location>
        <begin position="238"/>
        <end position="255"/>
    </location>
</feature>
<feature type="transmembrane region" description="Helical" evidence="7">
    <location>
        <begin position="293"/>
        <end position="313"/>
    </location>
</feature>
<evidence type="ECO:0000256" key="1">
    <source>
        <dbReference type="ARBA" id="ARBA00004651"/>
    </source>
</evidence>
<evidence type="ECO:0000256" key="2">
    <source>
        <dbReference type="ARBA" id="ARBA00005233"/>
    </source>
</evidence>
<keyword evidence="6 7" id="KW-0472">Membrane</keyword>
<dbReference type="Pfam" id="PF00114">
    <property type="entry name" value="Pilin"/>
    <property type="match status" value="1"/>
</dbReference>
<dbReference type="InterPro" id="IPR001082">
    <property type="entry name" value="Pilin"/>
</dbReference>
<dbReference type="PANTHER" id="PTHR36115">
    <property type="entry name" value="PROLINE-RICH ANTIGEN HOMOLOG-RELATED"/>
    <property type="match status" value="1"/>
</dbReference>
<sequence>MRMGGAMDEATNWSVTLTGKTVAGQDPQTAWQSAAEMMKLEPDTFRTRILDRVPLTLKAVTQSAALGQHDALINCGADAVALANPSGRYLWLQQDGEVRGPVSEAYVRHAIDSGSLDRQTRACIKGEHTWQTLEAALPLAPLPLHLEDDVPPPAAVAEAKPAAYVDAMRMDAVDVAEPLSRHVHLLPEYAAGMYGGFWMRLAAYLVDSLLISVAFIVVFMFLGLMLPHRSAVDGQPQILPGLIAIALVFSVWLYFPLWESSSKQATPGKLALGLLVTNENGDRIGFWHSFGRFLGKFISGLILNIGYMMAGWTSRKQALHDLMAGTFVVRKHALEAWQQGDSSDQRTAAPPMPAWAIVLVVIGGGFFLLIPILAAIAIPAYQSYLTRAQTTEAIVVTQNAKTAVTNYLLTNGTPPADNRQAGLDSPDQLHGRYVSSVSVVDGAVIASFGGQATPMLRDKHITLTPSLQGRAINWTCASEDIPNQYLPPMCRTQ</sequence>
<reference evidence="9 10" key="1">
    <citation type="submission" date="2018-07" db="EMBL/GenBank/DDBJ databases">
        <title>Dyella monticola sp. nov. and Dyella psychrodurans sp. nov. isolated from monsoon evergreen broad-leaved forest soil of Dinghu Mountain, China.</title>
        <authorList>
            <person name="Gao Z."/>
            <person name="Qiu L."/>
        </authorList>
    </citation>
    <scope>NUCLEOTIDE SEQUENCE [LARGE SCALE GENOMIC DNA]</scope>
    <source>
        <strain evidence="9 10">4MSK11</strain>
    </source>
</reference>
<organism evidence="9 10">
    <name type="scientific">Dyella psychrodurans</name>
    <dbReference type="NCBI Taxonomy" id="1927960"/>
    <lineage>
        <taxon>Bacteria</taxon>
        <taxon>Pseudomonadati</taxon>
        <taxon>Pseudomonadota</taxon>
        <taxon>Gammaproteobacteria</taxon>
        <taxon>Lysobacterales</taxon>
        <taxon>Rhodanobacteraceae</taxon>
        <taxon>Dyella</taxon>
    </lineage>
</organism>
<keyword evidence="4 7" id="KW-0812">Transmembrane</keyword>
<evidence type="ECO:0000256" key="7">
    <source>
        <dbReference type="SAM" id="Phobius"/>
    </source>
</evidence>
<dbReference type="GO" id="GO:0009289">
    <property type="term" value="C:pilus"/>
    <property type="evidence" value="ECO:0007669"/>
    <property type="project" value="InterPro"/>
</dbReference>
<accession>A0A370WYU4</accession>
<dbReference type="InterPro" id="IPR051791">
    <property type="entry name" value="Pra-immunoreactive"/>
</dbReference>
<comment type="similarity">
    <text evidence="2">Belongs to the N-Me-Phe pilin family.</text>
</comment>
<keyword evidence="10" id="KW-1185">Reference proteome</keyword>
<evidence type="ECO:0000256" key="3">
    <source>
        <dbReference type="ARBA" id="ARBA00022475"/>
    </source>
</evidence>
<comment type="caution">
    <text evidence="9">The sequence shown here is derived from an EMBL/GenBank/DDBJ whole genome shotgun (WGS) entry which is preliminary data.</text>
</comment>
<feature type="domain" description="RDD" evidence="8">
    <location>
        <begin position="194"/>
        <end position="325"/>
    </location>
</feature>
<dbReference type="PANTHER" id="PTHR36115:SF6">
    <property type="entry name" value="PROLINE-RICH ANTIGEN HOMOLOG"/>
    <property type="match status" value="1"/>
</dbReference>
<dbReference type="EMBL" id="QRBF01000007">
    <property type="protein sequence ID" value="RDS81328.1"/>
    <property type="molecule type" value="Genomic_DNA"/>
</dbReference>
<dbReference type="GO" id="GO:0007155">
    <property type="term" value="P:cell adhesion"/>
    <property type="evidence" value="ECO:0007669"/>
    <property type="project" value="InterPro"/>
</dbReference>
<dbReference type="InterPro" id="IPR045584">
    <property type="entry name" value="Pilin-like"/>
</dbReference>
<feature type="transmembrane region" description="Helical" evidence="7">
    <location>
        <begin position="354"/>
        <end position="378"/>
    </location>
</feature>
<dbReference type="GO" id="GO:0005886">
    <property type="term" value="C:plasma membrane"/>
    <property type="evidence" value="ECO:0007669"/>
    <property type="project" value="UniProtKB-SubCell"/>
</dbReference>
<evidence type="ECO:0000256" key="4">
    <source>
        <dbReference type="ARBA" id="ARBA00022692"/>
    </source>
</evidence>
<dbReference type="Pfam" id="PF06271">
    <property type="entry name" value="RDD"/>
    <property type="match status" value="1"/>
</dbReference>
<dbReference type="Proteomes" id="UP000255334">
    <property type="component" value="Unassembled WGS sequence"/>
</dbReference>
<evidence type="ECO:0000313" key="9">
    <source>
        <dbReference type="EMBL" id="RDS81328.1"/>
    </source>
</evidence>
<dbReference type="AlphaFoldDB" id="A0A370WYU4"/>
<evidence type="ECO:0000259" key="8">
    <source>
        <dbReference type="Pfam" id="PF06271"/>
    </source>
</evidence>
<dbReference type="Gene3D" id="3.30.700.10">
    <property type="entry name" value="Glycoprotein, Type 4 Pilin"/>
    <property type="match status" value="1"/>
</dbReference>
<protein>
    <recommendedName>
        <fullName evidence="8">RDD domain-containing protein</fullName>
    </recommendedName>
</protein>
<name>A0A370WYU4_9GAMM</name>
<evidence type="ECO:0000256" key="6">
    <source>
        <dbReference type="ARBA" id="ARBA00023136"/>
    </source>
</evidence>
<feature type="transmembrane region" description="Helical" evidence="7">
    <location>
        <begin position="201"/>
        <end position="226"/>
    </location>
</feature>
<evidence type="ECO:0000256" key="5">
    <source>
        <dbReference type="ARBA" id="ARBA00022989"/>
    </source>
</evidence>
<keyword evidence="5 7" id="KW-1133">Transmembrane helix</keyword>
<evidence type="ECO:0000313" key="10">
    <source>
        <dbReference type="Proteomes" id="UP000255334"/>
    </source>
</evidence>
<dbReference type="InterPro" id="IPR010432">
    <property type="entry name" value="RDD"/>
</dbReference>
<gene>
    <name evidence="9" type="ORF">DWU99_16715</name>
</gene>
<dbReference type="SUPFAM" id="SSF54523">
    <property type="entry name" value="Pili subunits"/>
    <property type="match status" value="1"/>
</dbReference>
<proteinExistence type="inferred from homology"/>